<dbReference type="InterPro" id="IPR039925">
    <property type="entry name" value="RNF37_RING-Ubox"/>
</dbReference>
<feature type="domain" description="RING-type" evidence="5">
    <location>
        <begin position="436"/>
        <end position="480"/>
    </location>
</feature>
<name>A0ABP0FY91_CLALP</name>
<protein>
    <recommendedName>
        <fullName evidence="9">RING finger protein 37</fullName>
    </recommendedName>
</protein>
<dbReference type="Gene3D" id="3.30.40.10">
    <property type="entry name" value="Zinc/RING finger domain, C3HC4 (zinc finger)"/>
    <property type="match status" value="2"/>
</dbReference>
<evidence type="ECO:0000259" key="5">
    <source>
        <dbReference type="PROSITE" id="PS50089"/>
    </source>
</evidence>
<keyword evidence="8" id="KW-1185">Reference proteome</keyword>
<keyword evidence="2 4" id="KW-0863">Zinc-finger</keyword>
<gene>
    <name evidence="7" type="ORF">CVLEPA_LOCUS15257</name>
</gene>
<dbReference type="EMBL" id="CAWYQH010000097">
    <property type="protein sequence ID" value="CAK8684268.1"/>
    <property type="molecule type" value="Genomic_DNA"/>
</dbReference>
<proteinExistence type="predicted"/>
<dbReference type="Pfam" id="PF04564">
    <property type="entry name" value="U-box"/>
    <property type="match status" value="1"/>
</dbReference>
<keyword evidence="3" id="KW-0862">Zinc</keyword>
<dbReference type="Proteomes" id="UP001642483">
    <property type="component" value="Unassembled WGS sequence"/>
</dbReference>
<dbReference type="InterPro" id="IPR045696">
    <property type="entry name" value="Ubox5_N"/>
</dbReference>
<dbReference type="Pfam" id="PF19318">
    <property type="entry name" value="DUF5918"/>
    <property type="match status" value="1"/>
</dbReference>
<evidence type="ECO:0000313" key="8">
    <source>
        <dbReference type="Proteomes" id="UP001642483"/>
    </source>
</evidence>
<evidence type="ECO:0008006" key="9">
    <source>
        <dbReference type="Google" id="ProtNLM"/>
    </source>
</evidence>
<evidence type="ECO:0000256" key="4">
    <source>
        <dbReference type="PROSITE-ProRule" id="PRU00175"/>
    </source>
</evidence>
<dbReference type="InterPro" id="IPR003613">
    <property type="entry name" value="Ubox_domain"/>
</dbReference>
<evidence type="ECO:0000256" key="1">
    <source>
        <dbReference type="ARBA" id="ARBA00022723"/>
    </source>
</evidence>
<dbReference type="PROSITE" id="PS50089">
    <property type="entry name" value="ZF_RING_2"/>
    <property type="match status" value="1"/>
</dbReference>
<sequence>MALNFCTSPLQPRISSSCLCADEHGPENLIESAEKRLTKGFQAERFTRTPAFIVVQFPVSVELQKICLKPYIGQQCAKVIQIYVLQHSKNLKEVEMIPENAINYKVGQVCLDLPTQVCFNNQYYKEDNKMPISPQMCKDNVVTNLRGRLYNIIAVKIGIMTMLKGTIPSVSQLSIWGKPSGTCDRNKAQEFISKWMKFKNVENAARHSFYNASASSSTTLCDNQSENVTDFTAGKKAEKSKADNNVPAEFLDSILFTVMENPVLLPSGHTVDQRTLDKHIQTQAEWGRLPSDPFTGILFNEKCKPVSNVFLKLKLDQYLLDKNTTNLSSASEGTCSALEKIPGGEKYPGKRIPSFLHEVRDDEVAPKKQKMCKANLSDPKHFTKFSRQTDTLSTSRMKHKGGVDGSLESALEKVKSNTAKYRIVGRTTPSTDTINCANCHIFLSSSLLQYSLPCQHRFCRKCLMQFQLSKDAVQACPQCNDIYTFKDVARIH</sequence>
<evidence type="ECO:0000256" key="2">
    <source>
        <dbReference type="ARBA" id="ARBA00022771"/>
    </source>
</evidence>
<dbReference type="InterPro" id="IPR001841">
    <property type="entry name" value="Znf_RING"/>
</dbReference>
<dbReference type="PANTHER" id="PTHR13492:SF2">
    <property type="entry name" value="RING FINGER PROTEIN 37"/>
    <property type="match status" value="1"/>
</dbReference>
<reference evidence="7 8" key="1">
    <citation type="submission" date="2024-02" db="EMBL/GenBank/DDBJ databases">
        <authorList>
            <person name="Daric V."/>
            <person name="Darras S."/>
        </authorList>
    </citation>
    <scope>NUCLEOTIDE SEQUENCE [LARGE SCALE GENOMIC DNA]</scope>
</reference>
<dbReference type="PROSITE" id="PS00518">
    <property type="entry name" value="ZF_RING_1"/>
    <property type="match status" value="1"/>
</dbReference>
<dbReference type="PROSITE" id="PS51698">
    <property type="entry name" value="U_BOX"/>
    <property type="match status" value="1"/>
</dbReference>
<dbReference type="InterPro" id="IPR039847">
    <property type="entry name" value="Ubox5"/>
</dbReference>
<dbReference type="InterPro" id="IPR013083">
    <property type="entry name" value="Znf_RING/FYVE/PHD"/>
</dbReference>
<dbReference type="SMART" id="SM00504">
    <property type="entry name" value="Ubox"/>
    <property type="match status" value="1"/>
</dbReference>
<evidence type="ECO:0000313" key="7">
    <source>
        <dbReference type="EMBL" id="CAK8684268.1"/>
    </source>
</evidence>
<feature type="domain" description="U-box" evidence="6">
    <location>
        <begin position="245"/>
        <end position="325"/>
    </location>
</feature>
<dbReference type="SUPFAM" id="SSF57850">
    <property type="entry name" value="RING/U-box"/>
    <property type="match status" value="2"/>
</dbReference>
<accession>A0ABP0FY91</accession>
<comment type="caution">
    <text evidence="7">The sequence shown here is derived from an EMBL/GenBank/DDBJ whole genome shotgun (WGS) entry which is preliminary data.</text>
</comment>
<dbReference type="InterPro" id="IPR017907">
    <property type="entry name" value="Znf_RING_CS"/>
</dbReference>
<evidence type="ECO:0000256" key="3">
    <source>
        <dbReference type="ARBA" id="ARBA00022833"/>
    </source>
</evidence>
<organism evidence="7 8">
    <name type="scientific">Clavelina lepadiformis</name>
    <name type="common">Light-bulb sea squirt</name>
    <name type="synonym">Ascidia lepadiformis</name>
    <dbReference type="NCBI Taxonomy" id="159417"/>
    <lineage>
        <taxon>Eukaryota</taxon>
        <taxon>Metazoa</taxon>
        <taxon>Chordata</taxon>
        <taxon>Tunicata</taxon>
        <taxon>Ascidiacea</taxon>
        <taxon>Aplousobranchia</taxon>
        <taxon>Clavelinidae</taxon>
        <taxon>Clavelina</taxon>
    </lineage>
</organism>
<dbReference type="PANTHER" id="PTHR13492">
    <property type="entry name" value="RING FINGER PROTEIN 37"/>
    <property type="match status" value="1"/>
</dbReference>
<keyword evidence="1" id="KW-0479">Metal-binding</keyword>
<evidence type="ECO:0000259" key="6">
    <source>
        <dbReference type="PROSITE" id="PS51698"/>
    </source>
</evidence>
<dbReference type="CDD" id="cd16660">
    <property type="entry name" value="RING-Ubox_RNF37"/>
    <property type="match status" value="1"/>
</dbReference>